<keyword evidence="2" id="KW-1185">Reference proteome</keyword>
<organism evidence="1 2">
    <name type="scientific">Dreissena polymorpha</name>
    <name type="common">Zebra mussel</name>
    <name type="synonym">Mytilus polymorpha</name>
    <dbReference type="NCBI Taxonomy" id="45954"/>
    <lineage>
        <taxon>Eukaryota</taxon>
        <taxon>Metazoa</taxon>
        <taxon>Spiralia</taxon>
        <taxon>Lophotrochozoa</taxon>
        <taxon>Mollusca</taxon>
        <taxon>Bivalvia</taxon>
        <taxon>Autobranchia</taxon>
        <taxon>Heteroconchia</taxon>
        <taxon>Euheterodonta</taxon>
        <taxon>Imparidentia</taxon>
        <taxon>Neoheterodontei</taxon>
        <taxon>Myida</taxon>
        <taxon>Dreissenoidea</taxon>
        <taxon>Dreissenidae</taxon>
        <taxon>Dreissena</taxon>
    </lineage>
</organism>
<reference evidence="1" key="1">
    <citation type="journal article" date="2019" name="bioRxiv">
        <title>The Genome of the Zebra Mussel, Dreissena polymorpha: A Resource for Invasive Species Research.</title>
        <authorList>
            <person name="McCartney M.A."/>
            <person name="Auch B."/>
            <person name="Kono T."/>
            <person name="Mallez S."/>
            <person name="Zhang Y."/>
            <person name="Obille A."/>
            <person name="Becker A."/>
            <person name="Abrahante J.E."/>
            <person name="Garbe J."/>
            <person name="Badalamenti J.P."/>
            <person name="Herman A."/>
            <person name="Mangelson H."/>
            <person name="Liachko I."/>
            <person name="Sullivan S."/>
            <person name="Sone E.D."/>
            <person name="Koren S."/>
            <person name="Silverstein K.A.T."/>
            <person name="Beckman K.B."/>
            <person name="Gohl D.M."/>
        </authorList>
    </citation>
    <scope>NUCLEOTIDE SEQUENCE</scope>
    <source>
        <strain evidence="1">Duluth1</strain>
        <tissue evidence="1">Whole animal</tissue>
    </source>
</reference>
<proteinExistence type="predicted"/>
<accession>A0A9D3Y514</accession>
<evidence type="ECO:0000313" key="2">
    <source>
        <dbReference type="Proteomes" id="UP000828390"/>
    </source>
</evidence>
<gene>
    <name evidence="1" type="ORF">DPMN_194956</name>
</gene>
<dbReference type="EMBL" id="JAIWYP010000026">
    <property type="protein sequence ID" value="KAH3692078.1"/>
    <property type="molecule type" value="Genomic_DNA"/>
</dbReference>
<name>A0A9D3Y514_DREPO</name>
<evidence type="ECO:0000313" key="1">
    <source>
        <dbReference type="EMBL" id="KAH3692078.1"/>
    </source>
</evidence>
<reference evidence="1" key="2">
    <citation type="submission" date="2020-11" db="EMBL/GenBank/DDBJ databases">
        <authorList>
            <person name="McCartney M.A."/>
            <person name="Auch B."/>
            <person name="Kono T."/>
            <person name="Mallez S."/>
            <person name="Becker A."/>
            <person name="Gohl D.M."/>
            <person name="Silverstein K.A.T."/>
            <person name="Koren S."/>
            <person name="Bechman K.B."/>
            <person name="Herman A."/>
            <person name="Abrahante J.E."/>
            <person name="Garbe J."/>
        </authorList>
    </citation>
    <scope>NUCLEOTIDE SEQUENCE</scope>
    <source>
        <strain evidence="1">Duluth1</strain>
        <tissue evidence="1">Whole animal</tissue>
    </source>
</reference>
<dbReference type="AlphaFoldDB" id="A0A9D3Y514"/>
<dbReference type="Proteomes" id="UP000828390">
    <property type="component" value="Unassembled WGS sequence"/>
</dbReference>
<protein>
    <submittedName>
        <fullName evidence="1">Uncharacterized protein</fullName>
    </submittedName>
</protein>
<sequence>MSAADGKWFKPSFSDVIFQTQDESKHWRPHQDKDDDDKDEFPHDLFLRSCAVIFKRV</sequence>
<comment type="caution">
    <text evidence="1">The sequence shown here is derived from an EMBL/GenBank/DDBJ whole genome shotgun (WGS) entry which is preliminary data.</text>
</comment>